<evidence type="ECO:0000313" key="4">
    <source>
        <dbReference type="Proteomes" id="UP001271789"/>
    </source>
</evidence>
<keyword evidence="4" id="KW-1185">Reference proteome</keyword>
<name>A0AAE4MIL0_9EURY</name>
<dbReference type="Pfam" id="PF07581">
    <property type="entry name" value="Glug"/>
    <property type="match status" value="1"/>
</dbReference>
<organism evidence="3 4">
    <name type="scientific">Methanolapillus africanus</name>
    <dbReference type="NCBI Taxonomy" id="3028297"/>
    <lineage>
        <taxon>Archaea</taxon>
        <taxon>Methanobacteriati</taxon>
        <taxon>Methanobacteriota</taxon>
        <taxon>Stenosarchaea group</taxon>
        <taxon>Methanomicrobia</taxon>
        <taxon>Methanosarcinales</taxon>
        <taxon>Methanosarcinaceae</taxon>
        <taxon>Methanolapillus</taxon>
    </lineage>
</organism>
<evidence type="ECO:0000256" key="1">
    <source>
        <dbReference type="SAM" id="MobiDB-lite"/>
    </source>
</evidence>
<feature type="region of interest" description="Disordered" evidence="1">
    <location>
        <begin position="69"/>
        <end position="88"/>
    </location>
</feature>
<dbReference type="PROSITE" id="PS51257">
    <property type="entry name" value="PROKAR_LIPOPROTEIN"/>
    <property type="match status" value="1"/>
</dbReference>
<feature type="domain" description="GLUG" evidence="2">
    <location>
        <begin position="716"/>
        <end position="741"/>
    </location>
</feature>
<reference evidence="3" key="1">
    <citation type="submission" date="2023-06" db="EMBL/GenBank/DDBJ databases">
        <title>Genome sequence of Methanosarcinaceae archaeon Ag5.</title>
        <authorList>
            <person name="Protasov E."/>
            <person name="Platt K."/>
            <person name="Poehlein A."/>
            <person name="Daniel R."/>
            <person name="Brune A."/>
        </authorList>
    </citation>
    <scope>NUCLEOTIDE SEQUENCE</scope>
    <source>
        <strain evidence="3">Ag5</strain>
    </source>
</reference>
<dbReference type="Gene3D" id="2.160.20.110">
    <property type="match status" value="3"/>
</dbReference>
<proteinExistence type="predicted"/>
<gene>
    <name evidence="3" type="ORF">MsAg5_00450</name>
</gene>
<dbReference type="Proteomes" id="UP001271789">
    <property type="component" value="Unassembled WGS sequence"/>
</dbReference>
<comment type="caution">
    <text evidence="3">The sequence shown here is derived from an EMBL/GenBank/DDBJ whole genome shotgun (WGS) entry which is preliminary data.</text>
</comment>
<dbReference type="AlphaFoldDB" id="A0AAE4MIL0"/>
<dbReference type="EMBL" id="JAWDKD010000002">
    <property type="protein sequence ID" value="MDV0446218.1"/>
    <property type="molecule type" value="Genomic_DNA"/>
</dbReference>
<evidence type="ECO:0000313" key="3">
    <source>
        <dbReference type="EMBL" id="MDV0446218.1"/>
    </source>
</evidence>
<dbReference type="InterPro" id="IPR011493">
    <property type="entry name" value="GLUG"/>
</dbReference>
<feature type="compositionally biased region" description="Low complexity" evidence="1">
    <location>
        <begin position="69"/>
        <end position="80"/>
    </location>
</feature>
<evidence type="ECO:0000259" key="2">
    <source>
        <dbReference type="Pfam" id="PF07581"/>
    </source>
</evidence>
<protein>
    <recommendedName>
        <fullName evidence="2">GLUG domain-containing protein</fullName>
    </recommendedName>
</protein>
<sequence>MSIKKSTFKRRNILILIILLLLLLLLSTSCLSFDGNAAQYCSCCSVTSATSDAPGYSVVPSSGGNPINVTPGGNGTNTTPSTPPDPEHIGLELYDYNNTSKELRLIMTILDGSDAPTKDNITVTYQELNGTDNGPITVDVDPVDYGTYKSSSYLVKFVLPANARPPISSSLNPYTYNVTFDGTSASVNYPFESGTGAGTDSYKMNHVVQFDSLRYYTESAGSGKYFELTTDIVCPTAWNNVSDAEYTAFKRSETDGKGWQPVGNSTTNAFKGNFNGRSKSVSDFSINRSTVSYAGLFGSSSSGSFKNVNLENFNMNVSGNSGGFIGQNTGSSVENVNISNSTVRSNASNAGGLIGNNTGSVNTVNLTNVAVNATYWAAVKSGGMIGDNTGSIDNVTMSNISVKSDFCELLGGMIGNNAGAINNVNLTDVIVDETWQYSGGLIGNNTGSINNVTLTNATVNSSSYSGGLIGGNNATVNCVNLKNVTINTQGGQYSGGMVGYNSGSEINQINSTDIVVNTSSVTYVGGLIGYSHNSTPIRISSVNSTNVTVNATKWHSGGMIGYCNGSHSIDVVNLTNATVNTSGASISYSGGLIGYNDNDGSINNTHLLNCAVLAPDNAPYIGGLVGDNRNASINNSDFIWDQTAGKKINGGKEVGGFVGMSTFTNISNCYVANFSVSGHGDAVGGFMGSTSISGVPTAECTLLNISARNVDVSNTGNRTGGLVGHTFGTSVRQSYATGDVNVVGSSLSSTGGLLGQSSTANVKKNGNVEQCYATGNVTGDKEVGGLIGYGESHISDCYAMGDVDGDAKIGSLIGAFAYNYTVDNCYAIGNVTGSDYVGLFGSIQRIMIPNVTGVNNSVILNGTITGLTNVSRIGTQVGSNTPYYKNNYAIDTIPGTWTPDINGKDGGTKTAAELVDTFFSGTGSGQLGWDFTDVWEWNSTLNRPVLKGMPAA</sequence>
<accession>A0AAE4MIL0</accession>